<gene>
    <name evidence="2" type="ORF">UY83_C0002G0036</name>
</gene>
<comment type="caution">
    <text evidence="2">The sequence shown here is derived from an EMBL/GenBank/DDBJ whole genome shotgun (WGS) entry which is preliminary data.</text>
</comment>
<keyword evidence="1" id="KW-1133">Transmembrane helix</keyword>
<dbReference type="Proteomes" id="UP000034740">
    <property type="component" value="Unassembled WGS sequence"/>
</dbReference>
<dbReference type="EMBL" id="LCRO01000002">
    <property type="protein sequence ID" value="KKW35879.1"/>
    <property type="molecule type" value="Genomic_DNA"/>
</dbReference>
<evidence type="ECO:0000313" key="3">
    <source>
        <dbReference type="Proteomes" id="UP000034740"/>
    </source>
</evidence>
<evidence type="ECO:0000313" key="2">
    <source>
        <dbReference type="EMBL" id="KKW35879.1"/>
    </source>
</evidence>
<proteinExistence type="predicted"/>
<sequence length="421" mass="44991">MRDILPSGSDERRSIRNIPISSAPRRGRPVVEEDYREAAPRRRPRRFGRAFKWTLAVVLFGGLSLLLSAFFAGATVTVYPRTATVEVPARLEARLNAPLNALAYETFTVTRSATTATPATGTKTVSRQASGIITILNSYSSASQRLIANTRFEAPDGKIYRIRDSVTVPGQLQEKPGTATITAYADSPGSSYNKSGSINLVIAKFKEDKDPRATAFKVTAAGGFSGGFLGEEPAVAAGDLAKARDTLQKQLVEDIRAAASVGIPEGYISIPSALQLSYSEIAQSKGNGNNANLSQTATGKGIMLREGDLAAIIARQKVEEYGGEAIGFEDISQMAISLASTSKSSDEKLVLLLTGTPTLVWQFDPGALSQALLGKEKGAFQEVVNSFAPAIRKADASIRPFWEGSFPNDIAEIKIVVAKEE</sequence>
<evidence type="ECO:0000256" key="1">
    <source>
        <dbReference type="SAM" id="Phobius"/>
    </source>
</evidence>
<organism evidence="2 3">
    <name type="scientific">Candidatus Adlerbacteria bacterium GW2011_GWA1_54_10</name>
    <dbReference type="NCBI Taxonomy" id="1618605"/>
    <lineage>
        <taxon>Bacteria</taxon>
        <taxon>Candidatus Adleribacteriota</taxon>
    </lineage>
</organism>
<feature type="transmembrane region" description="Helical" evidence="1">
    <location>
        <begin position="50"/>
        <end position="72"/>
    </location>
</feature>
<accession>A0A0G2ASR9</accession>
<name>A0A0G2ASR9_9BACT</name>
<keyword evidence="1" id="KW-0472">Membrane</keyword>
<reference evidence="2 3" key="1">
    <citation type="journal article" date="2015" name="Nature">
        <title>rRNA introns, odd ribosomes, and small enigmatic genomes across a large radiation of phyla.</title>
        <authorList>
            <person name="Brown C.T."/>
            <person name="Hug L.A."/>
            <person name="Thomas B.C."/>
            <person name="Sharon I."/>
            <person name="Castelle C.J."/>
            <person name="Singh A."/>
            <person name="Wilkins M.J."/>
            <person name="Williams K.H."/>
            <person name="Banfield J.F."/>
        </authorList>
    </citation>
    <scope>NUCLEOTIDE SEQUENCE [LARGE SCALE GENOMIC DNA]</scope>
</reference>
<keyword evidence="1" id="KW-0812">Transmembrane</keyword>
<protein>
    <recommendedName>
        <fullName evidence="4">Baseplate protein J-like domain-containing protein</fullName>
    </recommendedName>
</protein>
<dbReference type="AlphaFoldDB" id="A0A0G2ASR9"/>
<evidence type="ECO:0008006" key="4">
    <source>
        <dbReference type="Google" id="ProtNLM"/>
    </source>
</evidence>